<dbReference type="InterPro" id="IPR029032">
    <property type="entry name" value="AhpD-like"/>
</dbReference>
<dbReference type="GO" id="GO:0051920">
    <property type="term" value="F:peroxiredoxin activity"/>
    <property type="evidence" value="ECO:0007669"/>
    <property type="project" value="InterPro"/>
</dbReference>
<dbReference type="RefSeq" id="WP_035677003.1">
    <property type="nucleotide sequence ID" value="NZ_CP012915.1"/>
</dbReference>
<name>A0A0P0F151_AZOBR</name>
<feature type="domain" description="Carboxymuconolactone decarboxylase-like" evidence="1">
    <location>
        <begin position="49"/>
        <end position="109"/>
    </location>
</feature>
<reference evidence="3 4" key="1">
    <citation type="submission" date="2018-09" db="EMBL/GenBank/DDBJ databases">
        <title>Whole genome based analysis of evolution and adaptive divergence in Indian and Brazilian strains of Azospirillum brasilense.</title>
        <authorList>
            <person name="Singh C."/>
            <person name="Tripathi A.K."/>
        </authorList>
    </citation>
    <scope>NUCLEOTIDE SEQUENCE [LARGE SCALE GENOMIC DNA]</scope>
    <source>
        <strain evidence="3 4">MTCC4038</strain>
        <plasmid evidence="3 4">p1</plasmid>
    </source>
</reference>
<gene>
    <name evidence="3" type="ORF">D3868_14340</name>
    <name evidence="2" type="ORF">SIM66_09980</name>
</gene>
<protein>
    <submittedName>
        <fullName evidence="3">Carboxymuconolactone decarboxylase family protein</fullName>
    </submittedName>
</protein>
<dbReference type="NCBIfam" id="TIGR00778">
    <property type="entry name" value="ahpD_dom"/>
    <property type="match status" value="1"/>
</dbReference>
<dbReference type="AlphaFoldDB" id="A0A0P0F151"/>
<evidence type="ECO:0000259" key="1">
    <source>
        <dbReference type="Pfam" id="PF02627"/>
    </source>
</evidence>
<proteinExistence type="predicted"/>
<reference evidence="2 5" key="2">
    <citation type="submission" date="2023-11" db="EMBL/GenBank/DDBJ databases">
        <title>MicrobeMod: A computational toolkit for identifying prokaryotic methylation and restriction-modification with nanopore sequencing.</title>
        <authorList>
            <person name="Crits-Christoph A."/>
            <person name="Kang S.C."/>
            <person name="Lee H."/>
            <person name="Ostrov N."/>
        </authorList>
    </citation>
    <scope>NUCLEOTIDE SEQUENCE [LARGE SCALE GENOMIC DNA]</scope>
    <source>
        <strain evidence="2 5">ATCC 29145</strain>
    </source>
</reference>
<dbReference type="InterPro" id="IPR004675">
    <property type="entry name" value="AhpD_core"/>
</dbReference>
<sequence length="180" mass="18282">MARISPVDRSNPPAAVAPQLAAIKAKIGKVPNVLATLAQSPAALGSYLAVTGALAGGALSAKDRERIALAVAQANGCDYCLSAHSLSGRAVGLSETEVLAARAGQPEDARSNAIVTLARSIVDNRGRVPTVVLEAVRAAGVDDAVILEVLANTIGGILTNYANNLIETDLDFPRAPALPA</sequence>
<dbReference type="InterPro" id="IPR003779">
    <property type="entry name" value="CMD-like"/>
</dbReference>
<dbReference type="PANTHER" id="PTHR35446">
    <property type="entry name" value="SI:CH211-175M2.5"/>
    <property type="match status" value="1"/>
</dbReference>
<dbReference type="SUPFAM" id="SSF69118">
    <property type="entry name" value="AhpD-like"/>
    <property type="match status" value="1"/>
</dbReference>
<dbReference type="Gene3D" id="1.20.1290.10">
    <property type="entry name" value="AhpD-like"/>
    <property type="match status" value="1"/>
</dbReference>
<evidence type="ECO:0000313" key="3">
    <source>
        <dbReference type="EMBL" id="QCO10293.1"/>
    </source>
</evidence>
<dbReference type="Proteomes" id="UP001277471">
    <property type="component" value="Unassembled WGS sequence"/>
</dbReference>
<dbReference type="GeneID" id="56452898"/>
<dbReference type="KEGG" id="abf:AMK58_15185"/>
<dbReference type="Proteomes" id="UP000298774">
    <property type="component" value="Plasmid p1"/>
</dbReference>
<evidence type="ECO:0000313" key="5">
    <source>
        <dbReference type="Proteomes" id="UP001277471"/>
    </source>
</evidence>
<organism evidence="3 4">
    <name type="scientific">Azospirillum brasilense</name>
    <dbReference type="NCBI Taxonomy" id="192"/>
    <lineage>
        <taxon>Bacteria</taxon>
        <taxon>Pseudomonadati</taxon>
        <taxon>Pseudomonadota</taxon>
        <taxon>Alphaproteobacteria</taxon>
        <taxon>Rhodospirillales</taxon>
        <taxon>Azospirillaceae</taxon>
        <taxon>Azospirillum</taxon>
    </lineage>
</organism>
<dbReference type="Pfam" id="PF02627">
    <property type="entry name" value="CMD"/>
    <property type="match status" value="1"/>
</dbReference>
<evidence type="ECO:0000313" key="2">
    <source>
        <dbReference type="EMBL" id="MDX5951518.1"/>
    </source>
</evidence>
<accession>A0A0P0F151</accession>
<dbReference type="EMBL" id="JAWXYC010000003">
    <property type="protein sequence ID" value="MDX5951518.1"/>
    <property type="molecule type" value="Genomic_DNA"/>
</dbReference>
<evidence type="ECO:0000313" key="4">
    <source>
        <dbReference type="Proteomes" id="UP000298774"/>
    </source>
</evidence>
<dbReference type="PANTHER" id="PTHR35446:SF3">
    <property type="entry name" value="CMD DOMAIN-CONTAINING PROTEIN"/>
    <property type="match status" value="1"/>
</dbReference>
<keyword evidence="5" id="KW-1185">Reference proteome</keyword>
<dbReference type="EMBL" id="CP032340">
    <property type="protein sequence ID" value="QCO10293.1"/>
    <property type="molecule type" value="Genomic_DNA"/>
</dbReference>
<keyword evidence="3" id="KW-0614">Plasmid</keyword>
<geneLocation type="plasmid" evidence="3 4">
    <name>p1</name>
</geneLocation>